<protein>
    <submittedName>
        <fullName evidence="2">Uncharacterized protein</fullName>
    </submittedName>
</protein>
<proteinExistence type="predicted"/>
<organism evidence="2 3">
    <name type="scientific">Flavobacterium fluvii</name>
    <dbReference type="NCBI Taxonomy" id="468056"/>
    <lineage>
        <taxon>Bacteria</taxon>
        <taxon>Pseudomonadati</taxon>
        <taxon>Bacteroidota</taxon>
        <taxon>Flavobacteriia</taxon>
        <taxon>Flavobacteriales</taxon>
        <taxon>Flavobacteriaceae</taxon>
        <taxon>Flavobacterium</taxon>
    </lineage>
</organism>
<dbReference type="OrthoDB" id="672279at2"/>
<reference evidence="3" key="1">
    <citation type="submission" date="2016-11" db="EMBL/GenBank/DDBJ databases">
        <authorList>
            <person name="Varghese N."/>
            <person name="Submissions S."/>
        </authorList>
    </citation>
    <scope>NUCLEOTIDE SEQUENCE [LARGE SCALE GENOMIC DNA]</scope>
    <source>
        <strain evidence="3">DSM 19978</strain>
    </source>
</reference>
<evidence type="ECO:0000313" key="3">
    <source>
        <dbReference type="Proteomes" id="UP000184516"/>
    </source>
</evidence>
<evidence type="ECO:0000256" key="1">
    <source>
        <dbReference type="SAM" id="SignalP"/>
    </source>
</evidence>
<dbReference type="RefSeq" id="WP_073368059.1">
    <property type="nucleotide sequence ID" value="NZ_FQWB01000001.1"/>
</dbReference>
<gene>
    <name evidence="2" type="ORF">SAMN05443549_101795</name>
</gene>
<accession>A0A1M5FHW7</accession>
<keyword evidence="1" id="KW-0732">Signal</keyword>
<dbReference type="Proteomes" id="UP000184516">
    <property type="component" value="Unassembled WGS sequence"/>
</dbReference>
<sequence>MKIMRFTIIAFLALITVSCNELDKLLTFTISNQTTFKVNSGFLINSPTEIATPDVTTNSSAEFKNNNTSVDLVKDVQLKELKLTITDPTNKTFSFLKSAHLYISTTADDEVELGYQDNISSTSNTILLTCTTQKLDKYIKASSYKIRARLTTKETLTQDVTVKADMGFKVTANPF</sequence>
<keyword evidence="3" id="KW-1185">Reference proteome</keyword>
<name>A0A1M5FHW7_9FLAO</name>
<dbReference type="PROSITE" id="PS51257">
    <property type="entry name" value="PROKAR_LIPOPROTEIN"/>
    <property type="match status" value="1"/>
</dbReference>
<feature type="chain" id="PRO_5012544810" evidence="1">
    <location>
        <begin position="22"/>
        <end position="175"/>
    </location>
</feature>
<feature type="signal peptide" evidence="1">
    <location>
        <begin position="1"/>
        <end position="21"/>
    </location>
</feature>
<dbReference type="AlphaFoldDB" id="A0A1M5FHW7"/>
<dbReference type="EMBL" id="FQWB01000001">
    <property type="protein sequence ID" value="SHF91074.1"/>
    <property type="molecule type" value="Genomic_DNA"/>
</dbReference>
<evidence type="ECO:0000313" key="2">
    <source>
        <dbReference type="EMBL" id="SHF91074.1"/>
    </source>
</evidence>
<dbReference type="STRING" id="468056.SAMN05443549_101795"/>